<proteinExistence type="predicted"/>
<reference evidence="1" key="1">
    <citation type="submission" date="2019-10" db="EMBL/GenBank/DDBJ databases">
        <authorList>
            <consortium name="DOE Joint Genome Institute"/>
            <person name="Kuo A."/>
            <person name="Miyauchi S."/>
            <person name="Kiss E."/>
            <person name="Drula E."/>
            <person name="Kohler A."/>
            <person name="Sanchez-Garcia M."/>
            <person name="Andreopoulos B."/>
            <person name="Barry K.W."/>
            <person name="Bonito G."/>
            <person name="Buee M."/>
            <person name="Carver A."/>
            <person name="Chen C."/>
            <person name="Cichocki N."/>
            <person name="Clum A."/>
            <person name="Culley D."/>
            <person name="Crous P.W."/>
            <person name="Fauchery L."/>
            <person name="Girlanda M."/>
            <person name="Hayes R."/>
            <person name="Keri Z."/>
            <person name="LaButti K."/>
            <person name="Lipzen A."/>
            <person name="Lombard V."/>
            <person name="Magnuson J."/>
            <person name="Maillard F."/>
            <person name="Morin E."/>
            <person name="Murat C."/>
            <person name="Nolan M."/>
            <person name="Ohm R."/>
            <person name="Pangilinan J."/>
            <person name="Pereira M."/>
            <person name="Perotto S."/>
            <person name="Peter M."/>
            <person name="Riley R."/>
            <person name="Sitrit Y."/>
            <person name="Stielow B."/>
            <person name="Szollosi G."/>
            <person name="Zifcakova L."/>
            <person name="Stursova M."/>
            <person name="Spatafora J.W."/>
            <person name="Tedersoo L."/>
            <person name="Vaario L.-M."/>
            <person name="Yamada A."/>
            <person name="Yan M."/>
            <person name="Wang P."/>
            <person name="Xu J."/>
            <person name="Bruns T."/>
            <person name="Baldrian P."/>
            <person name="Vilgalys R."/>
            <person name="Henrissat B."/>
            <person name="Grigoriev I.V."/>
            <person name="Hibbett D."/>
            <person name="Nagy L.G."/>
            <person name="Martin F.M."/>
        </authorList>
    </citation>
    <scope>NUCLEOTIDE SEQUENCE</scope>
    <source>
        <strain evidence="1">Prilba</strain>
    </source>
</reference>
<dbReference type="AlphaFoldDB" id="A0A9P5MNP6"/>
<dbReference type="EMBL" id="WHVB01000045">
    <property type="protein sequence ID" value="KAF8465796.1"/>
    <property type="molecule type" value="Genomic_DNA"/>
</dbReference>
<name>A0A9P5MNP6_9AGAM</name>
<organism evidence="1 2">
    <name type="scientific">Russula ochroleuca</name>
    <dbReference type="NCBI Taxonomy" id="152965"/>
    <lineage>
        <taxon>Eukaryota</taxon>
        <taxon>Fungi</taxon>
        <taxon>Dikarya</taxon>
        <taxon>Basidiomycota</taxon>
        <taxon>Agaricomycotina</taxon>
        <taxon>Agaricomycetes</taxon>
        <taxon>Russulales</taxon>
        <taxon>Russulaceae</taxon>
        <taxon>Russula</taxon>
    </lineage>
</organism>
<sequence length="529" mass="60725">MSTRGYKVFRYKGRYFVYYNHSDSYPSVFGLSVLHEIPRDVSKEEFEEWAKLTGKRLDAQYEFLKKRSGADFVTYRQRRNDLFIEWIYEIDLDNLVFHVDSQPLFRLDNMPPDDVFLKAISYDHFGHRAFDEHTPVQYRYDWRAPPPPPPPKSLIAYNSFPNLSSTTSFHDLLRIPIALSSIEQARTALVELLVTRRMAEHDVGHNLRVLENVPDREHISKRMLELALSLVNFAVGPPISPPPRIIRDNILRDFIWIREDVCLRITTHLDDEDNLHASIGDLVHHINTTPDKVGTVYGIAYSIFHCAVVRLDKDELGASFAHTPALQFLPSFYARKISTPGIEAMSRLGCQTSGVEFLAAISEAYGDYYNLPRITHKESLAARSVIAKVPVEVWMNVGHFISSLIDLVRLASISPQAMSAAADLARYPMVMDFRLVDVVGSISLIPETTEVEDTRCYRCQLGSAKFIAVQDDRRINLELADLYNWVFDEFNLLLFEVQRRFLTDHLSGPVTPVVIMYREHSVWELEGIS</sequence>
<protein>
    <submittedName>
        <fullName evidence="1">Uncharacterized protein</fullName>
    </submittedName>
</protein>
<reference evidence="1" key="2">
    <citation type="journal article" date="2020" name="Nat. Commun.">
        <title>Large-scale genome sequencing of mycorrhizal fungi provides insights into the early evolution of symbiotic traits.</title>
        <authorList>
            <person name="Miyauchi S."/>
            <person name="Kiss E."/>
            <person name="Kuo A."/>
            <person name="Drula E."/>
            <person name="Kohler A."/>
            <person name="Sanchez-Garcia M."/>
            <person name="Morin E."/>
            <person name="Andreopoulos B."/>
            <person name="Barry K.W."/>
            <person name="Bonito G."/>
            <person name="Buee M."/>
            <person name="Carver A."/>
            <person name="Chen C."/>
            <person name="Cichocki N."/>
            <person name="Clum A."/>
            <person name="Culley D."/>
            <person name="Crous P.W."/>
            <person name="Fauchery L."/>
            <person name="Girlanda M."/>
            <person name="Hayes R.D."/>
            <person name="Keri Z."/>
            <person name="LaButti K."/>
            <person name="Lipzen A."/>
            <person name="Lombard V."/>
            <person name="Magnuson J."/>
            <person name="Maillard F."/>
            <person name="Murat C."/>
            <person name="Nolan M."/>
            <person name="Ohm R.A."/>
            <person name="Pangilinan J."/>
            <person name="Pereira M.F."/>
            <person name="Perotto S."/>
            <person name="Peter M."/>
            <person name="Pfister S."/>
            <person name="Riley R."/>
            <person name="Sitrit Y."/>
            <person name="Stielow J.B."/>
            <person name="Szollosi G."/>
            <person name="Zifcakova L."/>
            <person name="Stursova M."/>
            <person name="Spatafora J.W."/>
            <person name="Tedersoo L."/>
            <person name="Vaario L.M."/>
            <person name="Yamada A."/>
            <person name="Yan M."/>
            <person name="Wang P."/>
            <person name="Xu J."/>
            <person name="Bruns T."/>
            <person name="Baldrian P."/>
            <person name="Vilgalys R."/>
            <person name="Dunand C."/>
            <person name="Henrissat B."/>
            <person name="Grigoriev I.V."/>
            <person name="Hibbett D."/>
            <person name="Nagy L.G."/>
            <person name="Martin F.M."/>
        </authorList>
    </citation>
    <scope>NUCLEOTIDE SEQUENCE</scope>
    <source>
        <strain evidence="1">Prilba</strain>
    </source>
</reference>
<evidence type="ECO:0000313" key="1">
    <source>
        <dbReference type="EMBL" id="KAF8465796.1"/>
    </source>
</evidence>
<dbReference type="OrthoDB" id="3229878at2759"/>
<comment type="caution">
    <text evidence="1">The sequence shown here is derived from an EMBL/GenBank/DDBJ whole genome shotgun (WGS) entry which is preliminary data.</text>
</comment>
<gene>
    <name evidence="1" type="ORF">DFH94DRAFT_352945</name>
</gene>
<dbReference type="Proteomes" id="UP000759537">
    <property type="component" value="Unassembled WGS sequence"/>
</dbReference>
<evidence type="ECO:0000313" key="2">
    <source>
        <dbReference type="Proteomes" id="UP000759537"/>
    </source>
</evidence>
<accession>A0A9P5MNP6</accession>
<keyword evidence="2" id="KW-1185">Reference proteome</keyword>